<keyword evidence="6" id="KW-1185">Reference proteome</keyword>
<evidence type="ECO:0000256" key="3">
    <source>
        <dbReference type="ARBA" id="ARBA00022842"/>
    </source>
</evidence>
<dbReference type="SUPFAM" id="SSF54826">
    <property type="entry name" value="Enolase N-terminal domain-like"/>
    <property type="match status" value="1"/>
</dbReference>
<dbReference type="RefSeq" id="WP_091857350.1">
    <property type="nucleotide sequence ID" value="NZ_FNBZ01000004.1"/>
</dbReference>
<keyword evidence="3" id="KW-0460">Magnesium</keyword>
<reference evidence="5 6" key="1">
    <citation type="submission" date="2016-10" db="EMBL/GenBank/DDBJ databases">
        <authorList>
            <person name="Varghese N."/>
            <person name="Submissions S."/>
        </authorList>
    </citation>
    <scope>NUCLEOTIDE SEQUENCE [LARGE SCALE GENOMIC DNA]</scope>
    <source>
        <strain evidence="5 6">DSM 26672</strain>
    </source>
</reference>
<keyword evidence="2" id="KW-0479">Metal-binding</keyword>
<evidence type="ECO:0000259" key="4">
    <source>
        <dbReference type="SMART" id="SM00922"/>
    </source>
</evidence>
<feature type="domain" description="Mandelate racemase/muconate lactonizing enzyme C-terminal" evidence="4">
    <location>
        <begin position="160"/>
        <end position="261"/>
    </location>
</feature>
<evidence type="ECO:0000256" key="1">
    <source>
        <dbReference type="ARBA" id="ARBA00001946"/>
    </source>
</evidence>
<dbReference type="PANTHER" id="PTHR13794:SF58">
    <property type="entry name" value="MITOCHONDRIAL ENOLASE SUPERFAMILY MEMBER 1"/>
    <property type="match status" value="1"/>
</dbReference>
<dbReference type="InterPro" id="IPR046945">
    <property type="entry name" value="RHMD-like"/>
</dbReference>
<dbReference type="EMBL" id="FNBZ01000004">
    <property type="protein sequence ID" value="SDG53053.1"/>
    <property type="molecule type" value="Genomic_DNA"/>
</dbReference>
<proteinExistence type="predicted"/>
<dbReference type="Gene3D" id="3.30.390.10">
    <property type="entry name" value="Enolase-like, N-terminal domain"/>
    <property type="match status" value="1"/>
</dbReference>
<name>A0ABY0P0A5_9HYPH</name>
<dbReference type="InterPro" id="IPR029065">
    <property type="entry name" value="Enolase_C-like"/>
</dbReference>
<dbReference type="Pfam" id="PF13378">
    <property type="entry name" value="MR_MLE_C"/>
    <property type="match status" value="1"/>
</dbReference>
<dbReference type="InterPro" id="IPR013342">
    <property type="entry name" value="Mandelate_racemase_C"/>
</dbReference>
<dbReference type="InterPro" id="IPR029017">
    <property type="entry name" value="Enolase-like_N"/>
</dbReference>
<comment type="cofactor">
    <cofactor evidence="1">
        <name>Mg(2+)</name>
        <dbReference type="ChEBI" id="CHEBI:18420"/>
    </cofactor>
</comment>
<dbReference type="Proteomes" id="UP000199468">
    <property type="component" value="Unassembled WGS sequence"/>
</dbReference>
<evidence type="ECO:0000313" key="6">
    <source>
        <dbReference type="Proteomes" id="UP000199468"/>
    </source>
</evidence>
<dbReference type="SMART" id="SM00922">
    <property type="entry name" value="MR_MLE"/>
    <property type="match status" value="1"/>
</dbReference>
<dbReference type="InterPro" id="IPR013341">
    <property type="entry name" value="Mandelate_racemase_N_dom"/>
</dbReference>
<gene>
    <name evidence="5" type="ORF">SAMN05421844_104265</name>
</gene>
<protein>
    <submittedName>
        <fullName evidence="5">L-alanine-DL-glutamate epimerase</fullName>
    </submittedName>
</protein>
<evidence type="ECO:0000313" key="5">
    <source>
        <dbReference type="EMBL" id="SDG53053.1"/>
    </source>
</evidence>
<evidence type="ECO:0000256" key="2">
    <source>
        <dbReference type="ARBA" id="ARBA00022723"/>
    </source>
</evidence>
<sequence length="406" mass="44455">MNRLIGSRPEARIARIEVHEFGYTVDGLGVDASGNRSVMKGAQSRLSAFALRIETEGGHRGEYCSVHSGKNGVMIGQVKAAAGLILGEDAEEREAIYNKLKRAHRHYMAIGHSALDIALWDLAGKAVDRPVWRLLGGYRQRLPTYASTLNGGRDGILDSIEAYADFAEECLALGYRGYKIHGWGEGDPKEEAANLLLCARRVGGRMELMYDAASELRTLADAIYVGKACDEGGYLWYEDPFMDAGWSPHAARQLKENIRTPLMLTEHVRGLESKAAWLRDRATDYMRVDPDYDMGITGTMKVAHLAEAFGLDCEIHAAGPAQRHCMSAMRNSSWYELSLVAPGVANPVPPVFGSGYSDALEDIGEDGCVPVPDGAGLGVEYDWDYILANRTAYQEFTLKKDGGTAK</sequence>
<dbReference type="Pfam" id="PF02746">
    <property type="entry name" value="MR_MLE_N"/>
    <property type="match status" value="1"/>
</dbReference>
<dbReference type="Gene3D" id="3.20.20.120">
    <property type="entry name" value="Enolase-like C-terminal domain"/>
    <property type="match status" value="1"/>
</dbReference>
<dbReference type="PANTHER" id="PTHR13794">
    <property type="entry name" value="ENOLASE SUPERFAMILY, MANDELATE RACEMASE"/>
    <property type="match status" value="1"/>
</dbReference>
<comment type="caution">
    <text evidence="5">The sequence shown here is derived from an EMBL/GenBank/DDBJ whole genome shotgun (WGS) entry which is preliminary data.</text>
</comment>
<dbReference type="SUPFAM" id="SSF51604">
    <property type="entry name" value="Enolase C-terminal domain-like"/>
    <property type="match status" value="1"/>
</dbReference>
<organism evidence="5 6">
    <name type="scientific">Bosea robiniae</name>
    <dbReference type="NCBI Taxonomy" id="1036780"/>
    <lineage>
        <taxon>Bacteria</taxon>
        <taxon>Pseudomonadati</taxon>
        <taxon>Pseudomonadota</taxon>
        <taxon>Alphaproteobacteria</taxon>
        <taxon>Hyphomicrobiales</taxon>
        <taxon>Boseaceae</taxon>
        <taxon>Bosea</taxon>
    </lineage>
</organism>
<dbReference type="InterPro" id="IPR036849">
    <property type="entry name" value="Enolase-like_C_sf"/>
</dbReference>
<accession>A0ABY0P0A5</accession>